<dbReference type="Gene3D" id="3.10.310.30">
    <property type="match status" value="1"/>
</dbReference>
<dbReference type="PANTHER" id="PTHR47618:SF1">
    <property type="entry name" value="BIFUNCTIONAL OLIGORIBONUCLEASE AND PAP PHOSPHATASE NRNA"/>
    <property type="match status" value="1"/>
</dbReference>
<dbReference type="EMBL" id="FQYT01000008">
    <property type="protein sequence ID" value="SHI89019.1"/>
    <property type="molecule type" value="Genomic_DNA"/>
</dbReference>
<reference evidence="3 4" key="1">
    <citation type="submission" date="2016-11" db="EMBL/GenBank/DDBJ databases">
        <authorList>
            <person name="Jaros S."/>
            <person name="Januszkiewicz K."/>
            <person name="Wedrychowicz H."/>
        </authorList>
    </citation>
    <scope>NUCLEOTIDE SEQUENCE [LARGE SCALE GENOMIC DNA]</scope>
    <source>
        <strain evidence="3 4">DSM 15970</strain>
    </source>
</reference>
<gene>
    <name evidence="3" type="ORF">SAMN02745691_01004</name>
</gene>
<feature type="domain" description="DDH" evidence="1">
    <location>
        <begin position="14"/>
        <end position="153"/>
    </location>
</feature>
<dbReference type="GO" id="GO:0003676">
    <property type="term" value="F:nucleic acid binding"/>
    <property type="evidence" value="ECO:0007669"/>
    <property type="project" value="InterPro"/>
</dbReference>
<evidence type="ECO:0000313" key="3">
    <source>
        <dbReference type="EMBL" id="SHI89019.1"/>
    </source>
</evidence>
<dbReference type="STRING" id="1122934.SAMN02745691_01004"/>
<dbReference type="AlphaFoldDB" id="A0A1M6EUG7"/>
<dbReference type="Pfam" id="PF02272">
    <property type="entry name" value="DHHA1"/>
    <property type="match status" value="1"/>
</dbReference>
<keyword evidence="4" id="KW-1185">Reference proteome</keyword>
<evidence type="ECO:0000259" key="2">
    <source>
        <dbReference type="Pfam" id="PF02272"/>
    </source>
</evidence>
<dbReference type="Gene3D" id="3.90.1640.10">
    <property type="entry name" value="inorganic pyrophosphatase (n-terminal core)"/>
    <property type="match status" value="1"/>
</dbReference>
<dbReference type="Proteomes" id="UP000184342">
    <property type="component" value="Unassembled WGS sequence"/>
</dbReference>
<dbReference type="Pfam" id="PF01368">
    <property type="entry name" value="DHH"/>
    <property type="match status" value="1"/>
</dbReference>
<proteinExistence type="predicted"/>
<dbReference type="RefSeq" id="WP_073993265.1">
    <property type="nucleotide sequence ID" value="NZ_FQYT01000008.1"/>
</dbReference>
<evidence type="ECO:0000259" key="1">
    <source>
        <dbReference type="Pfam" id="PF01368"/>
    </source>
</evidence>
<name>A0A1M6EUG7_9FIRM</name>
<dbReference type="InterPro" id="IPR051319">
    <property type="entry name" value="Oligoribo/pAp-PDE_c-di-AMP_PDE"/>
</dbReference>
<dbReference type="InterPro" id="IPR003156">
    <property type="entry name" value="DHHA1_dom"/>
</dbReference>
<dbReference type="SUPFAM" id="SSF64182">
    <property type="entry name" value="DHH phosphoesterases"/>
    <property type="match status" value="1"/>
</dbReference>
<dbReference type="PANTHER" id="PTHR47618">
    <property type="entry name" value="BIFUNCTIONAL OLIGORIBONUCLEASE AND PAP PHOSPHATASE NRNA"/>
    <property type="match status" value="1"/>
</dbReference>
<feature type="domain" description="DHHA1" evidence="2">
    <location>
        <begin position="226"/>
        <end position="300"/>
    </location>
</feature>
<accession>A0A1M6EUG7</accession>
<dbReference type="InterPro" id="IPR038763">
    <property type="entry name" value="DHH_sf"/>
</dbReference>
<evidence type="ECO:0000313" key="4">
    <source>
        <dbReference type="Proteomes" id="UP000184342"/>
    </source>
</evidence>
<dbReference type="InterPro" id="IPR001667">
    <property type="entry name" value="DDH_dom"/>
</dbReference>
<protein>
    <submittedName>
        <fullName evidence="3">Phosphoesterase RecJ domain-containing protein</fullName>
    </submittedName>
</protein>
<organism evidence="3 4">
    <name type="scientific">Parasporobacterium paucivorans DSM 15970</name>
    <dbReference type="NCBI Taxonomy" id="1122934"/>
    <lineage>
        <taxon>Bacteria</taxon>
        <taxon>Bacillati</taxon>
        <taxon>Bacillota</taxon>
        <taxon>Clostridia</taxon>
        <taxon>Lachnospirales</taxon>
        <taxon>Lachnospiraceae</taxon>
        <taxon>Parasporobacterium</taxon>
    </lineage>
</organism>
<dbReference type="OrthoDB" id="9803668at2"/>
<sequence>MGRIDDILAGKNSVGITGHIRPDGDCAGSCLGLYNYIRVNYPEIFVKLYLEPLPQKFLFLPGAESVDSSYGDESDFDIFIVLDTSDHERMGKSVKYFAGASATLAVDHHISNELFAEENILIPDASSTAEVLYGLLDPDRLNKDMATCLYTGIIFDSGVFKYSNTSQKTMNIAGKLISYGIDFTKIIDNSFYASTYKQNRIMGRALLDSKLVFGDICIYSLVTRDIMDQYGVNSSDLDGIVEQLRNTTGVECALFVYELEDGTFKASLRSSEYLDVNKVAQQFGGGGHVRAAGCSLKGPADFAIRKILGVIAGELSYEWNSERI</sequence>